<keyword evidence="2" id="KW-0677">Repeat</keyword>
<dbReference type="InterPro" id="IPR011705">
    <property type="entry name" value="BACK"/>
</dbReference>
<dbReference type="Gene3D" id="3.30.710.10">
    <property type="entry name" value="Potassium Channel Kv1.1, Chain A"/>
    <property type="match status" value="1"/>
</dbReference>
<dbReference type="GeneID" id="115588195"/>
<dbReference type="PANTHER" id="PTHR24412:SF304">
    <property type="entry name" value="KELCH-LIKE PROTEIN 23"/>
    <property type="match status" value="1"/>
</dbReference>
<dbReference type="PIRSF" id="PIRSF037037">
    <property type="entry name" value="Kelch-like_protein_gigaxonin"/>
    <property type="match status" value="1"/>
</dbReference>
<dbReference type="InterPro" id="IPR015915">
    <property type="entry name" value="Kelch-typ_b-propeller"/>
</dbReference>
<dbReference type="GeneTree" id="ENSGT00940000159106"/>
<proteinExistence type="predicted"/>
<dbReference type="Gene3D" id="2.120.10.80">
    <property type="entry name" value="Kelch-type beta propeller"/>
    <property type="match status" value="2"/>
</dbReference>
<protein>
    <submittedName>
        <fullName evidence="4">Kelch like family member 23</fullName>
    </submittedName>
</protein>
<evidence type="ECO:0000256" key="2">
    <source>
        <dbReference type="ARBA" id="ARBA00022737"/>
    </source>
</evidence>
<dbReference type="AlphaFoldDB" id="A0A671YUC9"/>
<organism evidence="4 5">
    <name type="scientific">Sparus aurata</name>
    <name type="common">Gilthead sea bream</name>
    <dbReference type="NCBI Taxonomy" id="8175"/>
    <lineage>
        <taxon>Eukaryota</taxon>
        <taxon>Metazoa</taxon>
        <taxon>Chordata</taxon>
        <taxon>Craniata</taxon>
        <taxon>Vertebrata</taxon>
        <taxon>Euteleostomi</taxon>
        <taxon>Actinopterygii</taxon>
        <taxon>Neopterygii</taxon>
        <taxon>Teleostei</taxon>
        <taxon>Neoteleostei</taxon>
        <taxon>Acanthomorphata</taxon>
        <taxon>Eupercaria</taxon>
        <taxon>Spariformes</taxon>
        <taxon>Sparidae</taxon>
        <taxon>Sparus</taxon>
    </lineage>
</organism>
<keyword evidence="5" id="KW-1185">Reference proteome</keyword>
<reference evidence="4" key="1">
    <citation type="submission" date="2021-04" db="EMBL/GenBank/DDBJ databases">
        <authorList>
            <consortium name="Wellcome Sanger Institute Data Sharing"/>
        </authorList>
    </citation>
    <scope>NUCLEOTIDE SEQUENCE [LARGE SCALE GENOMIC DNA]</scope>
</reference>
<dbReference type="InterPro" id="IPR017096">
    <property type="entry name" value="BTB-kelch_protein"/>
</dbReference>
<dbReference type="Pfam" id="PF24681">
    <property type="entry name" value="Kelch_KLHDC2_KLHL20_DRC7"/>
    <property type="match status" value="1"/>
</dbReference>
<evidence type="ECO:0000313" key="4">
    <source>
        <dbReference type="Ensembl" id="ENSSAUP00010066448.1"/>
    </source>
</evidence>
<dbReference type="RefSeq" id="XP_030284463.1">
    <property type="nucleotide sequence ID" value="XM_030428603.1"/>
</dbReference>
<dbReference type="InterPro" id="IPR006652">
    <property type="entry name" value="Kelch_1"/>
</dbReference>
<dbReference type="InParanoid" id="A0A671YUC9"/>
<sequence length="564" mass="63582">MRDTMTHMQGIYTHDFCDGDHAAELLDALRRFYISGLFTDVSLQCGDSGQVFRCHRALLSARSSYFKVMFTADMREKSNSVIKLRGVDCGVLGALVNYVYTAQVCITESNVQSLLEAADLLQFVSVKQACEEFLVRLLDVDNCLGMHAFAQLHLCPGLEREARRVVLSRFTEVLQQEEFLELDREKMGALLAVSLSAQRDEVLIEAVVKWVTHDWDNRVQHAAVLLRSIHLDLDESYFKATLEVHRQCLVNSEGKFKSLIFQAIKSNGKEMPVSRKMSSSMYAIGGYYWHPLCEVHIWDPVSNTWVQGKDMPDPARESYSISLLGANIYVTGGYRTNTVEALDTVSVYNCDYDEWTEGCPMTTARYYHCSVALHGCIYAIGGYRGGAPEQETEFYDPLKKKWFPVAKMIQGVGNATACVVGDKIYVSGGHYGYRGNCTYEKIQVYRPDANEWSIITMTPHPEYGLCSVSLDNMLYLVGGQTTIADCYNMERDEWRPISVMKERRMECGAVVINGCIYVTGGYSYSKGTYLQSIERYDPQLDSWEIVGTLPSPARSHGCVCVFTV</sequence>
<evidence type="ECO:0000313" key="5">
    <source>
        <dbReference type="Proteomes" id="UP000472265"/>
    </source>
</evidence>
<dbReference type="SUPFAM" id="SSF54695">
    <property type="entry name" value="POZ domain"/>
    <property type="match status" value="1"/>
</dbReference>
<dbReference type="Ensembl" id="ENSSAUT00010069582.1">
    <property type="protein sequence ID" value="ENSSAUP00010066448.1"/>
    <property type="gene ID" value="ENSSAUG00010026493.1"/>
</dbReference>
<dbReference type="Gene3D" id="1.25.40.420">
    <property type="match status" value="1"/>
</dbReference>
<dbReference type="Pfam" id="PF00651">
    <property type="entry name" value="BTB"/>
    <property type="match status" value="1"/>
</dbReference>
<dbReference type="OrthoDB" id="7956040at2759"/>
<evidence type="ECO:0000256" key="1">
    <source>
        <dbReference type="ARBA" id="ARBA00022441"/>
    </source>
</evidence>
<name>A0A671YUC9_SPAAU</name>
<reference evidence="4" key="2">
    <citation type="submission" date="2025-08" db="UniProtKB">
        <authorList>
            <consortium name="Ensembl"/>
        </authorList>
    </citation>
    <scope>IDENTIFICATION</scope>
</reference>
<dbReference type="SMART" id="SM00225">
    <property type="entry name" value="BTB"/>
    <property type="match status" value="1"/>
</dbReference>
<dbReference type="PANTHER" id="PTHR24412">
    <property type="entry name" value="KELCH PROTEIN"/>
    <property type="match status" value="1"/>
</dbReference>
<keyword evidence="1" id="KW-0880">Kelch repeat</keyword>
<dbReference type="Pfam" id="PF07707">
    <property type="entry name" value="BACK"/>
    <property type="match status" value="1"/>
</dbReference>
<evidence type="ECO:0000259" key="3">
    <source>
        <dbReference type="PROSITE" id="PS50097"/>
    </source>
</evidence>
<feature type="domain" description="BTB" evidence="3">
    <location>
        <begin position="39"/>
        <end position="108"/>
    </location>
</feature>
<dbReference type="InterPro" id="IPR000210">
    <property type="entry name" value="BTB/POZ_dom"/>
</dbReference>
<dbReference type="PROSITE" id="PS50097">
    <property type="entry name" value="BTB"/>
    <property type="match status" value="1"/>
</dbReference>
<dbReference type="SMART" id="SM00612">
    <property type="entry name" value="Kelch"/>
    <property type="match status" value="6"/>
</dbReference>
<accession>A0A671YUC9</accession>
<dbReference type="SMART" id="SM00875">
    <property type="entry name" value="BACK"/>
    <property type="match status" value="1"/>
</dbReference>
<gene>
    <name evidence="4" type="primary">KLHL23</name>
    <name evidence="4" type="synonym">klhl23</name>
</gene>
<dbReference type="Pfam" id="PF01344">
    <property type="entry name" value="Kelch_1"/>
    <property type="match status" value="1"/>
</dbReference>
<dbReference type="InterPro" id="IPR011333">
    <property type="entry name" value="SKP1/BTB/POZ_sf"/>
</dbReference>
<reference evidence="4" key="3">
    <citation type="submission" date="2025-09" db="UniProtKB">
        <authorList>
            <consortium name="Ensembl"/>
        </authorList>
    </citation>
    <scope>IDENTIFICATION</scope>
</reference>
<dbReference type="OMA" id="HIWDPIS"/>
<dbReference type="Proteomes" id="UP000472265">
    <property type="component" value="Chromosome 9"/>
</dbReference>
<dbReference type="SUPFAM" id="SSF117281">
    <property type="entry name" value="Kelch motif"/>
    <property type="match status" value="1"/>
</dbReference>
<dbReference type="CTD" id="151230"/>